<dbReference type="PROSITE" id="PS00678">
    <property type="entry name" value="WD_REPEATS_1"/>
    <property type="match status" value="1"/>
</dbReference>
<keyword evidence="6" id="KW-1185">Reference proteome</keyword>
<keyword evidence="2" id="KW-0677">Repeat</keyword>
<evidence type="ECO:0000256" key="2">
    <source>
        <dbReference type="ARBA" id="ARBA00022737"/>
    </source>
</evidence>
<dbReference type="GO" id="GO:0120330">
    <property type="term" value="C:rixosome complex"/>
    <property type="evidence" value="ECO:0007669"/>
    <property type="project" value="TreeGrafter"/>
</dbReference>
<dbReference type="GO" id="GO:0005656">
    <property type="term" value="C:nuclear pre-replicative complex"/>
    <property type="evidence" value="ECO:0007669"/>
    <property type="project" value="TreeGrafter"/>
</dbReference>
<evidence type="ECO:0000256" key="1">
    <source>
        <dbReference type="ARBA" id="ARBA00022574"/>
    </source>
</evidence>
<dbReference type="GO" id="GO:0006364">
    <property type="term" value="P:rRNA processing"/>
    <property type="evidence" value="ECO:0007669"/>
    <property type="project" value="TreeGrafter"/>
</dbReference>
<dbReference type="SUPFAM" id="SSF50978">
    <property type="entry name" value="WD40 repeat-like"/>
    <property type="match status" value="1"/>
</dbReference>
<feature type="coiled-coil region" evidence="4">
    <location>
        <begin position="395"/>
        <end position="422"/>
    </location>
</feature>
<evidence type="ECO:0000313" key="5">
    <source>
        <dbReference type="EMBL" id="KAJ8902643.1"/>
    </source>
</evidence>
<dbReference type="PROSITE" id="PS50294">
    <property type="entry name" value="WD_REPEATS_REGION"/>
    <property type="match status" value="1"/>
</dbReference>
<proteinExistence type="predicted"/>
<accession>A0AAV8UJD5</accession>
<gene>
    <name evidence="5" type="ORF">NDN08_005963</name>
</gene>
<evidence type="ECO:0000256" key="4">
    <source>
        <dbReference type="SAM" id="Coils"/>
    </source>
</evidence>
<dbReference type="InterPro" id="IPR001680">
    <property type="entry name" value="WD40_rpt"/>
</dbReference>
<dbReference type="InterPro" id="IPR019775">
    <property type="entry name" value="WD40_repeat_CS"/>
</dbReference>
<dbReference type="Pfam" id="PF00400">
    <property type="entry name" value="WD40"/>
    <property type="match status" value="2"/>
</dbReference>
<dbReference type="PANTHER" id="PTHR18763">
    <property type="entry name" value="WD-REPEAT PROTEIN 18"/>
    <property type="match status" value="1"/>
</dbReference>
<dbReference type="AlphaFoldDB" id="A0AAV8UJD5"/>
<dbReference type="PANTHER" id="PTHR18763:SF0">
    <property type="entry name" value="WD REPEAT-CONTAINING PROTEIN 18"/>
    <property type="match status" value="1"/>
</dbReference>
<evidence type="ECO:0000256" key="3">
    <source>
        <dbReference type="PROSITE-ProRule" id="PRU00221"/>
    </source>
</evidence>
<sequence length="450" mass="48304">MENYEVSTGCNVSGEIHLWRRKELSPFKTVKCATELTLFSSSASVGDARDDFIVAVVKASQTSCSFAIAREPRGNHFANTKISRCAAPENITAVTSSEGIGSIVAAGSQSGRLYIWELTTGRLLLSFEAHFRAVRAIAFTPHVSPMSVITCGDDARCHLWSITMDEDGGSMKPLRSFDGHTMPIVSIAVRSTVLLTASTDRSMRAWNIPSGSVLFTSSLPAAASCLSMDESERFIAVGMVSGEVAVCDAIEGNGSLMTTINVRPAIPISAVALSPLSSEIVVASVDGSVQIVDTLSGVSIAEYKRHVGKVVNIQVNPLTAAMDDEAVLHSKSKSTARTTGTLLQRVHVNSFEDYAPEKTAAGAQCRTTKAIALRAVRKSMERRQESAVRSNSNGAEELGERVRTLDTECQKLKLECERLRASGNKLASMLLHDIERASKNLTNLANDHAP</sequence>
<dbReference type="InterPro" id="IPR015943">
    <property type="entry name" value="WD40/YVTN_repeat-like_dom_sf"/>
</dbReference>
<comment type="caution">
    <text evidence="5">The sequence shown here is derived from an EMBL/GenBank/DDBJ whole genome shotgun (WGS) entry which is preliminary data.</text>
</comment>
<keyword evidence="1 3" id="KW-0853">WD repeat</keyword>
<organism evidence="5 6">
    <name type="scientific">Rhodosorus marinus</name>
    <dbReference type="NCBI Taxonomy" id="101924"/>
    <lineage>
        <taxon>Eukaryota</taxon>
        <taxon>Rhodophyta</taxon>
        <taxon>Stylonematophyceae</taxon>
        <taxon>Stylonematales</taxon>
        <taxon>Stylonemataceae</taxon>
        <taxon>Rhodosorus</taxon>
    </lineage>
</organism>
<dbReference type="PROSITE" id="PS50082">
    <property type="entry name" value="WD_REPEATS_2"/>
    <property type="match status" value="1"/>
</dbReference>
<dbReference type="GO" id="GO:0006261">
    <property type="term" value="P:DNA-templated DNA replication"/>
    <property type="evidence" value="ECO:0007669"/>
    <property type="project" value="TreeGrafter"/>
</dbReference>
<dbReference type="InterPro" id="IPR036322">
    <property type="entry name" value="WD40_repeat_dom_sf"/>
</dbReference>
<dbReference type="InterPro" id="IPR045227">
    <property type="entry name" value="WDR18/Ipi3/RID3"/>
</dbReference>
<reference evidence="5 6" key="1">
    <citation type="journal article" date="2023" name="Nat. Commun.">
        <title>Origin of minicircular mitochondrial genomes in red algae.</title>
        <authorList>
            <person name="Lee Y."/>
            <person name="Cho C.H."/>
            <person name="Lee Y.M."/>
            <person name="Park S.I."/>
            <person name="Yang J.H."/>
            <person name="West J.A."/>
            <person name="Bhattacharya D."/>
            <person name="Yoon H.S."/>
        </authorList>
    </citation>
    <scope>NUCLEOTIDE SEQUENCE [LARGE SCALE GENOMIC DNA]</scope>
    <source>
        <strain evidence="5 6">CCMP1338</strain>
        <tissue evidence="5">Whole cell</tissue>
    </source>
</reference>
<keyword evidence="4" id="KW-0175">Coiled coil</keyword>
<name>A0AAV8UJD5_9RHOD</name>
<feature type="repeat" description="WD" evidence="3">
    <location>
        <begin position="177"/>
        <end position="216"/>
    </location>
</feature>
<dbReference type="SMART" id="SM00320">
    <property type="entry name" value="WD40"/>
    <property type="match status" value="5"/>
</dbReference>
<protein>
    <submittedName>
        <fullName evidence="5">Uncharacterized protein</fullName>
    </submittedName>
</protein>
<dbReference type="EMBL" id="JAMWBK010000008">
    <property type="protein sequence ID" value="KAJ8902643.1"/>
    <property type="molecule type" value="Genomic_DNA"/>
</dbReference>
<dbReference type="Proteomes" id="UP001157974">
    <property type="component" value="Unassembled WGS sequence"/>
</dbReference>
<dbReference type="Gene3D" id="2.130.10.10">
    <property type="entry name" value="YVTN repeat-like/Quinoprotein amine dehydrogenase"/>
    <property type="match status" value="2"/>
</dbReference>
<evidence type="ECO:0000313" key="6">
    <source>
        <dbReference type="Proteomes" id="UP001157974"/>
    </source>
</evidence>